<accession>A0ABZ0SPW8</accession>
<reference evidence="3 4" key="1">
    <citation type="submission" date="2023-11" db="EMBL/GenBank/DDBJ databases">
        <title>Genome sequence of Microbacterium rhizosphaerae KACC 19337.</title>
        <authorList>
            <person name="Choi H."/>
            <person name="Kim S."/>
            <person name="Kim Y."/>
            <person name="Kwon S.-W."/>
            <person name="Heo J."/>
        </authorList>
    </citation>
    <scope>NUCLEOTIDE SEQUENCE [LARGE SCALE GENOMIC DNA]</scope>
    <source>
        <strain evidence="3 4">KACC 19337</strain>
    </source>
</reference>
<keyword evidence="2" id="KW-1133">Transmembrane helix</keyword>
<dbReference type="RefSeq" id="WP_320943524.1">
    <property type="nucleotide sequence ID" value="NZ_BAABEU010000004.1"/>
</dbReference>
<name>A0ABZ0SPW8_9MICO</name>
<evidence type="ECO:0000256" key="1">
    <source>
        <dbReference type="SAM" id="Coils"/>
    </source>
</evidence>
<evidence type="ECO:0000313" key="3">
    <source>
        <dbReference type="EMBL" id="WPR90820.1"/>
    </source>
</evidence>
<proteinExistence type="predicted"/>
<feature type="transmembrane region" description="Helical" evidence="2">
    <location>
        <begin position="6"/>
        <end position="23"/>
    </location>
</feature>
<gene>
    <name evidence="3" type="ORF">SM116_05875</name>
</gene>
<dbReference type="Proteomes" id="UP001323798">
    <property type="component" value="Chromosome"/>
</dbReference>
<dbReference type="EMBL" id="CP139368">
    <property type="protein sequence ID" value="WPR90820.1"/>
    <property type="molecule type" value="Genomic_DNA"/>
</dbReference>
<dbReference type="Pfam" id="PF10066">
    <property type="entry name" value="DUF2304"/>
    <property type="match status" value="1"/>
</dbReference>
<feature type="coiled-coil region" evidence="1">
    <location>
        <begin position="86"/>
        <end position="127"/>
    </location>
</feature>
<keyword evidence="2" id="KW-0812">Transmembrane</keyword>
<keyword evidence="1" id="KW-0175">Coiled coil</keyword>
<keyword evidence="4" id="KW-1185">Reference proteome</keyword>
<dbReference type="InterPro" id="IPR019277">
    <property type="entry name" value="DUF2304"/>
</dbReference>
<feature type="transmembrane region" description="Helical" evidence="2">
    <location>
        <begin position="30"/>
        <end position="54"/>
    </location>
</feature>
<sequence length="138" mass="15073">MIVVGGIILAAVIIVLVFWMLLTRKLREKYAALWLIIGLGVLILGLFPKLLLWLTAALGVQLPSNLIFSMAILLLLGVGLHLSWELSQAEDEIRRLAEESAIARTEIQSLKARLDALEERDLSARSDQPDDAGSDGGS</sequence>
<keyword evidence="2" id="KW-0472">Membrane</keyword>
<organism evidence="3 4">
    <name type="scientific">Microbacterium rhizosphaerae</name>
    <dbReference type="NCBI Taxonomy" id="1678237"/>
    <lineage>
        <taxon>Bacteria</taxon>
        <taxon>Bacillati</taxon>
        <taxon>Actinomycetota</taxon>
        <taxon>Actinomycetes</taxon>
        <taxon>Micrococcales</taxon>
        <taxon>Microbacteriaceae</taxon>
        <taxon>Microbacterium</taxon>
    </lineage>
</organism>
<feature type="transmembrane region" description="Helical" evidence="2">
    <location>
        <begin position="66"/>
        <end position="84"/>
    </location>
</feature>
<evidence type="ECO:0000256" key="2">
    <source>
        <dbReference type="SAM" id="Phobius"/>
    </source>
</evidence>
<evidence type="ECO:0000313" key="4">
    <source>
        <dbReference type="Proteomes" id="UP001323798"/>
    </source>
</evidence>
<protein>
    <submittedName>
        <fullName evidence="3">DUF2304 domain-containing protein</fullName>
    </submittedName>
</protein>